<evidence type="ECO:0000256" key="1">
    <source>
        <dbReference type="SAM" id="MobiDB-lite"/>
    </source>
</evidence>
<organism evidence="3 4">
    <name type="scientific">Apteryx owenii</name>
    <name type="common">Little spotted kiwi</name>
    <dbReference type="NCBI Taxonomy" id="8824"/>
    <lineage>
        <taxon>Eukaryota</taxon>
        <taxon>Metazoa</taxon>
        <taxon>Chordata</taxon>
        <taxon>Craniata</taxon>
        <taxon>Vertebrata</taxon>
        <taxon>Euteleostomi</taxon>
        <taxon>Archelosauria</taxon>
        <taxon>Archosauria</taxon>
        <taxon>Dinosauria</taxon>
        <taxon>Saurischia</taxon>
        <taxon>Theropoda</taxon>
        <taxon>Coelurosauria</taxon>
        <taxon>Aves</taxon>
        <taxon>Palaeognathae</taxon>
        <taxon>Apterygiformes</taxon>
        <taxon>Apterygidae</taxon>
        <taxon>Apteryx</taxon>
    </lineage>
</organism>
<accession>A0A8B9NUN8</accession>
<feature type="region of interest" description="Disordered" evidence="1">
    <location>
        <begin position="24"/>
        <end position="90"/>
    </location>
</feature>
<evidence type="ECO:0000259" key="2">
    <source>
        <dbReference type="Pfam" id="PF08157"/>
    </source>
</evidence>
<evidence type="ECO:0000313" key="3">
    <source>
        <dbReference type="Ensembl" id="ENSAOWP00000002358.1"/>
    </source>
</evidence>
<dbReference type="InterPro" id="IPR012579">
    <property type="entry name" value="NOL7_C"/>
</dbReference>
<dbReference type="Proteomes" id="UP000694424">
    <property type="component" value="Unplaced"/>
</dbReference>
<feature type="compositionally biased region" description="Acidic residues" evidence="1">
    <location>
        <begin position="49"/>
        <end position="58"/>
    </location>
</feature>
<name>A0A8B9NUN8_APTOW</name>
<proteinExistence type="predicted"/>
<reference evidence="3" key="2">
    <citation type="submission" date="2025-09" db="UniProtKB">
        <authorList>
            <consortium name="Ensembl"/>
        </authorList>
    </citation>
    <scope>IDENTIFICATION</scope>
</reference>
<feature type="region of interest" description="Disordered" evidence="1">
    <location>
        <begin position="117"/>
        <end position="163"/>
    </location>
</feature>
<sequence>MRGRRGGGRLRRKLGESFRAGLGAMARRAGRQRRAAGGGPAALASLPSFEDEADEAPEEVSFGVARAAAETERKIAGEAARRHRELLKEKRRRREELFKEQKRKKLLPEAVLQELAAAPPGQQSEVTHAADQDEHPEDGPARQSEGHVPGQLKKDKPKGTRSKGNYMAVHLKDQSLTGLHQQTAKDFLYTHLYGAGTNRTHANEFFSLENKKNPVKKAAVQFVDKSWGLEEKQKAMKFKKCWLAAKMKSLV</sequence>
<dbReference type="GO" id="GO:0003723">
    <property type="term" value="F:RNA binding"/>
    <property type="evidence" value="ECO:0007669"/>
    <property type="project" value="TreeGrafter"/>
</dbReference>
<feature type="compositionally biased region" description="Basic residues" evidence="1">
    <location>
        <begin position="81"/>
        <end position="90"/>
    </location>
</feature>
<protein>
    <submittedName>
        <fullName evidence="3">Nucleolar protein 7</fullName>
    </submittedName>
</protein>
<dbReference type="Ensembl" id="ENSAOWT00000002702.1">
    <property type="protein sequence ID" value="ENSAOWP00000002358.1"/>
    <property type="gene ID" value="ENSAOWG00000001694.1"/>
</dbReference>
<dbReference type="AlphaFoldDB" id="A0A8B9NUN8"/>
<dbReference type="GO" id="GO:0005730">
    <property type="term" value="C:nucleolus"/>
    <property type="evidence" value="ECO:0007669"/>
    <property type="project" value="TreeGrafter"/>
</dbReference>
<feature type="domain" description="U3 small nucleolar RNA-associated protein NOL7 C-terminal" evidence="2">
    <location>
        <begin position="166"/>
        <end position="228"/>
    </location>
</feature>
<keyword evidence="4" id="KW-1185">Reference proteome</keyword>
<reference evidence="3" key="1">
    <citation type="submission" date="2025-08" db="UniProtKB">
        <authorList>
            <consortium name="Ensembl"/>
        </authorList>
    </citation>
    <scope>IDENTIFICATION</scope>
</reference>
<dbReference type="PANTHER" id="PTHR32337">
    <property type="entry name" value="NUCLEOLAR PROTEIN 7"/>
    <property type="match status" value="1"/>
</dbReference>
<feature type="compositionally biased region" description="Basic and acidic residues" evidence="1">
    <location>
        <begin position="128"/>
        <end position="140"/>
    </location>
</feature>
<feature type="compositionally biased region" description="Basic and acidic residues" evidence="1">
    <location>
        <begin position="69"/>
        <end position="80"/>
    </location>
</feature>
<evidence type="ECO:0000313" key="4">
    <source>
        <dbReference type="Proteomes" id="UP000694424"/>
    </source>
</evidence>
<dbReference type="Pfam" id="PF08157">
    <property type="entry name" value="NUC129"/>
    <property type="match status" value="1"/>
</dbReference>
<dbReference type="PANTHER" id="PTHR32337:SF2">
    <property type="entry name" value="NUCLEOLAR PROTEIN 7"/>
    <property type="match status" value="1"/>
</dbReference>